<reference evidence="2 3" key="1">
    <citation type="submission" date="2019-02" db="EMBL/GenBank/DDBJ databases">
        <title>Jishengella sp. nov., isolated from a root of Zingiber montanum.</title>
        <authorList>
            <person name="Kuncharoen N."/>
            <person name="Kudo T."/>
            <person name="Masahiro Y."/>
            <person name="Ohkuma M."/>
            <person name="Tanasupawat S."/>
        </authorList>
    </citation>
    <scope>NUCLEOTIDE SEQUENCE [LARGE SCALE GENOMIC DNA]</scope>
    <source>
        <strain evidence="2 3">PLAI 1-1</strain>
    </source>
</reference>
<dbReference type="Proteomes" id="UP000292274">
    <property type="component" value="Unassembled WGS sequence"/>
</dbReference>
<dbReference type="OrthoDB" id="3205647at2"/>
<dbReference type="EMBL" id="SJJR01000003">
    <property type="protein sequence ID" value="TCB99131.1"/>
    <property type="molecule type" value="Genomic_DNA"/>
</dbReference>
<dbReference type="PANTHER" id="PTHR43245:SF52">
    <property type="entry name" value="NAD-DEPENDENT EPIMERASE_DEHYDRATASE"/>
    <property type="match status" value="1"/>
</dbReference>
<dbReference type="PANTHER" id="PTHR43245">
    <property type="entry name" value="BIFUNCTIONAL POLYMYXIN RESISTANCE PROTEIN ARNA"/>
    <property type="match status" value="1"/>
</dbReference>
<accession>A0A4R0GTV3</accession>
<keyword evidence="3" id="KW-1185">Reference proteome</keyword>
<dbReference type="AlphaFoldDB" id="A0A4R0GTV3"/>
<evidence type="ECO:0000313" key="2">
    <source>
        <dbReference type="EMBL" id="TCB99131.1"/>
    </source>
</evidence>
<protein>
    <submittedName>
        <fullName evidence="2">NAD-dependent epimerase/dehydratase family protein</fullName>
    </submittedName>
</protein>
<proteinExistence type="predicted"/>
<comment type="caution">
    <text evidence="2">The sequence shown here is derived from an EMBL/GenBank/DDBJ whole genome shotgun (WGS) entry which is preliminary data.</text>
</comment>
<dbReference type="Pfam" id="PF01370">
    <property type="entry name" value="Epimerase"/>
    <property type="match status" value="1"/>
</dbReference>
<dbReference type="InterPro" id="IPR050177">
    <property type="entry name" value="Lipid_A_modif_metabolic_enz"/>
</dbReference>
<evidence type="ECO:0000259" key="1">
    <source>
        <dbReference type="Pfam" id="PF01370"/>
    </source>
</evidence>
<dbReference type="RefSeq" id="WP_131302264.1">
    <property type="nucleotide sequence ID" value="NZ_SJJR01000003.1"/>
</dbReference>
<sequence>MTPGGSSSPPGVVVVTGVSRYLGAHVAARLVADPRIERVIGIDLADPSPDLGGLLERVERIRVDAGSVGGLLADLDVDTVVHLALVSAPDAQQGGRAAMKEQNVIGTMQLLAACQRAPRLSKIVVRSSTAAYGASFRDPAVFTEETEPREVPRGGFGRDILDIEGYVRGFRRRRPDVTATVLRFAPFIGSTADTTLTRYLSQPVVPTILGRDARLQFLHFDDALEVVHRSVTEDHPGTYNVAGPGVLALSQAIRRAGRVAVPVLEPGLSGAVALARTMGFGRYGLDQVDLFVHGRVVDTTRLEREYGFTPRSTAAAFDDFIRAHQGRAVVTREQLAVAEQLVLDRIRQVRAAVREQP</sequence>
<feature type="domain" description="NAD-dependent epimerase/dehydratase" evidence="1">
    <location>
        <begin position="13"/>
        <end position="242"/>
    </location>
</feature>
<dbReference type="Gene3D" id="3.40.50.720">
    <property type="entry name" value="NAD(P)-binding Rossmann-like Domain"/>
    <property type="match status" value="1"/>
</dbReference>
<name>A0A4R0GTV3_9ACTN</name>
<organism evidence="2 3">
    <name type="scientific">Micromonospora zingiberis</name>
    <dbReference type="NCBI Taxonomy" id="2053011"/>
    <lineage>
        <taxon>Bacteria</taxon>
        <taxon>Bacillati</taxon>
        <taxon>Actinomycetota</taxon>
        <taxon>Actinomycetes</taxon>
        <taxon>Micromonosporales</taxon>
        <taxon>Micromonosporaceae</taxon>
        <taxon>Micromonospora</taxon>
    </lineage>
</organism>
<gene>
    <name evidence="2" type="ORF">E0H26_06955</name>
</gene>
<dbReference type="InterPro" id="IPR001509">
    <property type="entry name" value="Epimerase_deHydtase"/>
</dbReference>
<dbReference type="SUPFAM" id="SSF51735">
    <property type="entry name" value="NAD(P)-binding Rossmann-fold domains"/>
    <property type="match status" value="1"/>
</dbReference>
<evidence type="ECO:0000313" key="3">
    <source>
        <dbReference type="Proteomes" id="UP000292274"/>
    </source>
</evidence>
<dbReference type="InterPro" id="IPR036291">
    <property type="entry name" value="NAD(P)-bd_dom_sf"/>
</dbReference>